<gene>
    <name evidence="3" type="ORF">ABS10_00985</name>
</gene>
<dbReference type="Gene3D" id="1.10.8.60">
    <property type="match status" value="1"/>
</dbReference>
<dbReference type="PANTHER" id="PTHR30050:SF5">
    <property type="entry name" value="DNAA REGULATORY INACTIVATOR HDA"/>
    <property type="match status" value="1"/>
</dbReference>
<feature type="domain" description="Hda lid" evidence="2">
    <location>
        <begin position="168"/>
        <end position="232"/>
    </location>
</feature>
<dbReference type="AlphaFoldDB" id="A0A0R2U8G3"/>
<dbReference type="STRING" id="1655612.ABS10_00985"/>
<organism evidence="3 4">
    <name type="scientific">SAR86 cluster bacterium BACL1 MAG-120820-bin45</name>
    <dbReference type="NCBI Taxonomy" id="1655612"/>
    <lineage>
        <taxon>Bacteria</taxon>
        <taxon>Pseudomonadati</taxon>
        <taxon>Pseudomonadota</taxon>
        <taxon>Gammaproteobacteria</taxon>
        <taxon>SAR86 cluster</taxon>
    </lineage>
</organism>
<dbReference type="SUPFAM" id="SSF52540">
    <property type="entry name" value="P-loop containing nucleoside triphosphate hydrolases"/>
    <property type="match status" value="1"/>
</dbReference>
<dbReference type="InterPro" id="IPR055199">
    <property type="entry name" value="Hda_lid"/>
</dbReference>
<reference evidence="3 4" key="1">
    <citation type="submission" date="2015-10" db="EMBL/GenBank/DDBJ databases">
        <title>Metagenome-Assembled Genomes uncover a global brackish microbiome.</title>
        <authorList>
            <person name="Hugerth L.W."/>
            <person name="Larsson J."/>
            <person name="Alneberg J."/>
            <person name="Lindh M.V."/>
            <person name="Legrand C."/>
            <person name="Pinhassi J."/>
            <person name="Andersson A.F."/>
        </authorList>
    </citation>
    <scope>NUCLEOTIDE SEQUENCE [LARGE SCALE GENOMIC DNA]</scope>
    <source>
        <strain evidence="3">BACL1 MAG-120820-bin45</strain>
    </source>
</reference>
<dbReference type="GO" id="GO:0032297">
    <property type="term" value="P:negative regulation of DNA-templated DNA replication initiation"/>
    <property type="evidence" value="ECO:0007669"/>
    <property type="project" value="TreeGrafter"/>
</dbReference>
<protein>
    <submittedName>
        <fullName evidence="3">Uncharacterized protein</fullName>
    </submittedName>
</protein>
<sequence>MNNPQQLIFPFKADQRASFSNFFCTQDNAALLTRLDQIVNDKNSHELIIDGVEGSGKSFLIQSICNELSLAQKKLAFIPMKKALDMGVEIVQNLASLDAVCIDDIQSIENNANWEEAFFHLINECHQSQCSLIFSVTSNKSLDDLFKLPDLLSRVKRMEHMTLKAVQDQDLIEALIFKCKKLDINLGQSELDFLVKYHARDFSILLEKVMFLDQRAGELKRKITIPLMKEILSL</sequence>
<name>A0A0R2U8G3_9GAMM</name>
<dbReference type="InterPro" id="IPR027417">
    <property type="entry name" value="P-loop_NTPase"/>
</dbReference>
<dbReference type="GO" id="GO:0006270">
    <property type="term" value="P:DNA replication initiation"/>
    <property type="evidence" value="ECO:0007669"/>
    <property type="project" value="TreeGrafter"/>
</dbReference>
<dbReference type="Pfam" id="PF00308">
    <property type="entry name" value="Bac_DnaA"/>
    <property type="match status" value="1"/>
</dbReference>
<evidence type="ECO:0000313" key="4">
    <source>
        <dbReference type="Proteomes" id="UP000051027"/>
    </source>
</evidence>
<dbReference type="Proteomes" id="UP000051027">
    <property type="component" value="Unassembled WGS sequence"/>
</dbReference>
<evidence type="ECO:0000313" key="3">
    <source>
        <dbReference type="EMBL" id="KRO95524.1"/>
    </source>
</evidence>
<dbReference type="Pfam" id="PF22688">
    <property type="entry name" value="Hda_lid"/>
    <property type="match status" value="1"/>
</dbReference>
<dbReference type="Gene3D" id="3.40.50.300">
    <property type="entry name" value="P-loop containing nucleotide triphosphate hydrolases"/>
    <property type="match status" value="1"/>
</dbReference>
<dbReference type="EMBL" id="LICS01000027">
    <property type="protein sequence ID" value="KRO95524.1"/>
    <property type="molecule type" value="Genomic_DNA"/>
</dbReference>
<comment type="caution">
    <text evidence="3">The sequence shown here is derived from an EMBL/GenBank/DDBJ whole genome shotgun (WGS) entry which is preliminary data.</text>
</comment>
<evidence type="ECO:0000259" key="2">
    <source>
        <dbReference type="Pfam" id="PF22688"/>
    </source>
</evidence>
<evidence type="ECO:0000259" key="1">
    <source>
        <dbReference type="Pfam" id="PF00308"/>
    </source>
</evidence>
<dbReference type="InterPro" id="IPR013317">
    <property type="entry name" value="DnaA_dom"/>
</dbReference>
<accession>A0A0R2U8G3</accession>
<proteinExistence type="predicted"/>
<dbReference type="PANTHER" id="PTHR30050">
    <property type="entry name" value="CHROMOSOMAL REPLICATION INITIATOR PROTEIN DNAA"/>
    <property type="match status" value="1"/>
</dbReference>
<feature type="domain" description="Chromosomal replication initiator protein DnaA ATPAse" evidence="1">
    <location>
        <begin position="15"/>
        <end position="150"/>
    </location>
</feature>